<dbReference type="AlphaFoldDB" id="A0A1M7UF69"/>
<dbReference type="InterPro" id="IPR027056">
    <property type="entry name" value="Gluconate_2DH_su3"/>
</dbReference>
<gene>
    <name evidence="1" type="ORF">SAMN05444170_4848</name>
</gene>
<protein>
    <submittedName>
        <fullName evidence="1">Gluconate 2-dehydrogenase gamma chain</fullName>
    </submittedName>
</protein>
<keyword evidence="2" id="KW-1185">Reference proteome</keyword>
<sequence length="244" mass="26171">MAEDPKIGRREFLTAAGAAAAVLAPAQLAEAQQAQPVTPSATAPVAAPAAPPADEPLLTLTATEHAFFAAAADTIIPADNLSPSGSDCGVANFIDRQLAGAYGTGARLYRQGPFPKGKPEQGYQLSLNPREFFRAGIASANEFTRKSWAKDFDRLNEEQRIAALQAMEAGKAEFKGFGSAMFFNALLQITMEGFFADPMYGGNRDMAAWKMVGYPGLPATYRHDIKKYLGKVYDKPPRSIADFS</sequence>
<dbReference type="RefSeq" id="WP_072821648.1">
    <property type="nucleotide sequence ID" value="NZ_LT670849.1"/>
</dbReference>
<dbReference type="EMBL" id="LT670849">
    <property type="protein sequence ID" value="SHN81669.1"/>
    <property type="molecule type" value="Genomic_DNA"/>
</dbReference>
<reference evidence="2" key="1">
    <citation type="submission" date="2016-11" db="EMBL/GenBank/DDBJ databases">
        <authorList>
            <person name="Varghese N."/>
            <person name="Submissions S."/>
        </authorList>
    </citation>
    <scope>NUCLEOTIDE SEQUENCE [LARGE SCALE GENOMIC DNA]</scope>
    <source>
        <strain evidence="2">GAS401</strain>
    </source>
</reference>
<dbReference type="InterPro" id="IPR006311">
    <property type="entry name" value="TAT_signal"/>
</dbReference>
<dbReference type="Pfam" id="PF13618">
    <property type="entry name" value="Gluconate_2-dh3"/>
    <property type="match status" value="1"/>
</dbReference>
<dbReference type="Proteomes" id="UP000184096">
    <property type="component" value="Chromosome I"/>
</dbReference>
<accession>A0A1M7UF69</accession>
<dbReference type="OrthoDB" id="8400810at2"/>
<proteinExistence type="predicted"/>
<name>A0A1M7UF69_9BRAD</name>
<dbReference type="PROSITE" id="PS51318">
    <property type="entry name" value="TAT"/>
    <property type="match status" value="1"/>
</dbReference>
<organism evidence="1 2">
    <name type="scientific">Bradyrhizobium erythrophlei</name>
    <dbReference type="NCBI Taxonomy" id="1437360"/>
    <lineage>
        <taxon>Bacteria</taxon>
        <taxon>Pseudomonadati</taxon>
        <taxon>Pseudomonadota</taxon>
        <taxon>Alphaproteobacteria</taxon>
        <taxon>Hyphomicrobiales</taxon>
        <taxon>Nitrobacteraceae</taxon>
        <taxon>Bradyrhizobium</taxon>
    </lineage>
</organism>
<evidence type="ECO:0000313" key="1">
    <source>
        <dbReference type="EMBL" id="SHN81669.1"/>
    </source>
</evidence>
<evidence type="ECO:0000313" key="2">
    <source>
        <dbReference type="Proteomes" id="UP000184096"/>
    </source>
</evidence>